<dbReference type="GO" id="GO:0033108">
    <property type="term" value="P:mitochondrial respiratory chain complex assembly"/>
    <property type="evidence" value="ECO:0007669"/>
    <property type="project" value="TreeGrafter"/>
</dbReference>
<evidence type="ECO:0000313" key="7">
    <source>
        <dbReference type="EMBL" id="WWC64023.1"/>
    </source>
</evidence>
<reference evidence="7" key="3">
    <citation type="submission" date="2024-02" db="EMBL/GenBank/DDBJ databases">
        <title>Comparative genomics of Cryptococcus and Kwoniella reveals pathogenesis evolution and contrasting modes of karyotype evolution via chromosome fusion or intercentromeric recombination.</title>
        <authorList>
            <person name="Coelho M.A."/>
            <person name="David-Palma M."/>
            <person name="Shea T."/>
            <person name="Bowers K."/>
            <person name="McGinley-Smith S."/>
            <person name="Mohammad A.W."/>
            <person name="Gnirke A."/>
            <person name="Yurkov A.M."/>
            <person name="Nowrousian M."/>
            <person name="Sun S."/>
            <person name="Cuomo C.A."/>
            <person name="Heitman J."/>
        </authorList>
    </citation>
    <scope>NUCLEOTIDE SEQUENCE</scope>
    <source>
        <strain evidence="7">CBS 10117</strain>
    </source>
</reference>
<gene>
    <name evidence="6" type="ORF">I303_08111</name>
    <name evidence="7" type="ORF">I303_106629</name>
</gene>
<comment type="function">
    <text evidence="1">Required for the assembly of cytochrome c oxidase.</text>
</comment>
<keyword evidence="3" id="KW-0496">Mitochondrion</keyword>
<organism evidence="6">
    <name type="scientific">Kwoniella dejecticola CBS 10117</name>
    <dbReference type="NCBI Taxonomy" id="1296121"/>
    <lineage>
        <taxon>Eukaryota</taxon>
        <taxon>Fungi</taxon>
        <taxon>Dikarya</taxon>
        <taxon>Basidiomycota</taxon>
        <taxon>Agaricomycotina</taxon>
        <taxon>Tremellomycetes</taxon>
        <taxon>Tremellales</taxon>
        <taxon>Cryptococcaceae</taxon>
        <taxon>Kwoniella</taxon>
    </lineage>
</organism>
<dbReference type="Proteomes" id="UP000078595">
    <property type="component" value="Chromosome 8"/>
</dbReference>
<dbReference type="GeneID" id="28971810"/>
<evidence type="ECO:0000256" key="1">
    <source>
        <dbReference type="ARBA" id="ARBA00003875"/>
    </source>
</evidence>
<reference evidence="7" key="2">
    <citation type="submission" date="2013-07" db="EMBL/GenBank/DDBJ databases">
        <authorList>
            <consortium name="The Broad Institute Genome Sequencing Platform"/>
            <person name="Cuomo C."/>
            <person name="Litvintseva A."/>
            <person name="Chen Y."/>
            <person name="Heitman J."/>
            <person name="Sun S."/>
            <person name="Springer D."/>
            <person name="Dromer F."/>
            <person name="Young S.K."/>
            <person name="Zeng Q."/>
            <person name="Gargeya S."/>
            <person name="Fitzgerald M."/>
            <person name="Abouelleil A."/>
            <person name="Alvarado L."/>
            <person name="Berlin A.M."/>
            <person name="Chapman S.B."/>
            <person name="Dewar J."/>
            <person name="Goldberg J."/>
            <person name="Griggs A."/>
            <person name="Gujja S."/>
            <person name="Hansen M."/>
            <person name="Howarth C."/>
            <person name="Imamovic A."/>
            <person name="Larimer J."/>
            <person name="McCowan C."/>
            <person name="Murphy C."/>
            <person name="Pearson M."/>
            <person name="Priest M."/>
            <person name="Roberts A."/>
            <person name="Saif S."/>
            <person name="Shea T."/>
            <person name="Sykes S."/>
            <person name="Wortman J."/>
            <person name="Nusbaum C."/>
            <person name="Birren B."/>
        </authorList>
    </citation>
    <scope>NUCLEOTIDE SEQUENCE</scope>
    <source>
        <strain evidence="7">CBS 10117</strain>
    </source>
</reference>
<dbReference type="EMBL" id="CP144537">
    <property type="protein sequence ID" value="WWC64023.1"/>
    <property type="molecule type" value="Genomic_DNA"/>
</dbReference>
<dbReference type="STRING" id="1296121.A0A1A5ZU49"/>
<dbReference type="PANTHER" id="PTHR46811:SF1">
    <property type="entry name" value="COILED-COIL-HELIX-COILED-COIL-HELIX DOMAIN-CONTAINING PROTEIN 7"/>
    <property type="match status" value="1"/>
</dbReference>
<dbReference type="AlphaFoldDB" id="A0A1A5ZU49"/>
<reference evidence="6" key="1">
    <citation type="submission" date="2013-07" db="EMBL/GenBank/DDBJ databases">
        <title>The Genome Sequence of Cryptococcus dejecticola CBS10117.</title>
        <authorList>
            <consortium name="The Broad Institute Genome Sequencing Platform"/>
            <person name="Cuomo C."/>
            <person name="Litvintseva A."/>
            <person name="Chen Y."/>
            <person name="Heitman J."/>
            <person name="Sun S."/>
            <person name="Springer D."/>
            <person name="Dromer F."/>
            <person name="Young S.K."/>
            <person name="Zeng Q."/>
            <person name="Gargeya S."/>
            <person name="Fitzgerald M."/>
            <person name="Abouelleil A."/>
            <person name="Alvarado L."/>
            <person name="Berlin A.M."/>
            <person name="Chapman S.B."/>
            <person name="Dewar J."/>
            <person name="Goldberg J."/>
            <person name="Griggs A."/>
            <person name="Gujja S."/>
            <person name="Hansen M."/>
            <person name="Howarth C."/>
            <person name="Imamovic A."/>
            <person name="Larimer J."/>
            <person name="McCowan C."/>
            <person name="Murphy C."/>
            <person name="Pearson M."/>
            <person name="Priest M."/>
            <person name="Roberts A."/>
            <person name="Saif S."/>
            <person name="Shea T."/>
            <person name="Sykes S."/>
            <person name="Wortman J."/>
            <person name="Nusbaum C."/>
            <person name="Birren B."/>
        </authorList>
    </citation>
    <scope>NUCLEOTIDE SEQUENCE [LARGE SCALE GENOMIC DNA]</scope>
    <source>
        <strain evidence="6">CBS 10117</strain>
    </source>
</reference>
<dbReference type="OrthoDB" id="9971592at2759"/>
<dbReference type="SUPFAM" id="SSF47072">
    <property type="entry name" value="Cysteine alpha-hairpin motif"/>
    <property type="match status" value="1"/>
</dbReference>
<keyword evidence="8" id="KW-1185">Reference proteome</keyword>
<evidence type="ECO:0000256" key="5">
    <source>
        <dbReference type="SAM" id="MobiDB-lite"/>
    </source>
</evidence>
<evidence type="ECO:0000256" key="2">
    <source>
        <dbReference type="ARBA" id="ARBA00004569"/>
    </source>
</evidence>
<name>A0A1A5ZU49_9TREE</name>
<dbReference type="KEGG" id="kdj:28971810"/>
<evidence type="ECO:0000313" key="6">
    <source>
        <dbReference type="EMBL" id="OBR81341.1"/>
    </source>
</evidence>
<dbReference type="InterPro" id="IPR009069">
    <property type="entry name" value="Cys_alpha_HP_mot_SF"/>
</dbReference>
<evidence type="ECO:0000313" key="8">
    <source>
        <dbReference type="Proteomes" id="UP000078595"/>
    </source>
</evidence>
<evidence type="ECO:0000256" key="4">
    <source>
        <dbReference type="ARBA" id="ARBA00023157"/>
    </source>
</evidence>
<dbReference type="PANTHER" id="PTHR46811">
    <property type="entry name" value="COILED-COIL-HELIX-COILED-COIL-HELIX DOMAIN-CONTAINING PROTEIN 7"/>
    <property type="match status" value="1"/>
</dbReference>
<dbReference type="InterPro" id="IPR051040">
    <property type="entry name" value="COX23"/>
</dbReference>
<protein>
    <submittedName>
        <fullName evidence="6">Cytochrome c oxidase-assembly factor COX23, mitochondrial</fullName>
    </submittedName>
</protein>
<evidence type="ECO:0000256" key="3">
    <source>
        <dbReference type="ARBA" id="ARBA00023128"/>
    </source>
</evidence>
<keyword evidence="4" id="KW-1015">Disulfide bond</keyword>
<dbReference type="VEuPathDB" id="FungiDB:I303_08111"/>
<comment type="subcellular location">
    <subcellularLocation>
        <location evidence="2">Mitochondrion intermembrane space</location>
    </subcellularLocation>
</comment>
<dbReference type="PROSITE" id="PS51808">
    <property type="entry name" value="CHCH"/>
    <property type="match status" value="1"/>
</dbReference>
<sequence length="98" mass="10983">MASQVPPSKNPTPLADRPLPPSAALSEPADYKNTFRGRMTASKFADPCEAASRASLECLERSHYNRDECMDFFAAYRECKGKWIAQRKEDARKGRDTA</sequence>
<dbReference type="EMBL" id="KI894037">
    <property type="protein sequence ID" value="OBR81341.1"/>
    <property type="molecule type" value="Genomic_DNA"/>
</dbReference>
<accession>A0A1A5ZU49</accession>
<proteinExistence type="predicted"/>
<dbReference type="RefSeq" id="XP_018259183.1">
    <property type="nucleotide sequence ID" value="XM_018411371.1"/>
</dbReference>
<dbReference type="GO" id="GO:0005758">
    <property type="term" value="C:mitochondrial intermembrane space"/>
    <property type="evidence" value="ECO:0007669"/>
    <property type="project" value="UniProtKB-SubCell"/>
</dbReference>
<feature type="region of interest" description="Disordered" evidence="5">
    <location>
        <begin position="1"/>
        <end position="30"/>
    </location>
</feature>